<dbReference type="SMART" id="SM00721">
    <property type="entry name" value="BAR"/>
    <property type="match status" value="1"/>
</dbReference>
<reference evidence="5" key="1">
    <citation type="submission" date="2017-12" db="EMBL/GenBank/DDBJ databases">
        <title>Gene loss provides genomic basis for host adaptation in cereal stripe rust fungi.</title>
        <authorList>
            <person name="Xia C."/>
        </authorList>
    </citation>
    <scope>NUCLEOTIDE SEQUENCE [LARGE SCALE GENOMIC DNA]</scope>
    <source>
        <strain evidence="5">93-210</strain>
    </source>
</reference>
<dbReference type="GO" id="GO:0031097">
    <property type="term" value="C:medial cortex"/>
    <property type="evidence" value="ECO:0007669"/>
    <property type="project" value="TreeGrafter"/>
</dbReference>
<dbReference type="SUPFAM" id="SSF103657">
    <property type="entry name" value="BAR/IMD domain-like"/>
    <property type="match status" value="1"/>
</dbReference>
<dbReference type="Proteomes" id="UP000239156">
    <property type="component" value="Unassembled WGS sequence"/>
</dbReference>
<dbReference type="PANTHER" id="PTHR47174">
    <property type="entry name" value="BRIDGING INTEGRATOR 3"/>
    <property type="match status" value="1"/>
</dbReference>
<dbReference type="InterPro" id="IPR046982">
    <property type="entry name" value="BIN3/RVS161-like"/>
</dbReference>
<dbReference type="PANTHER" id="PTHR47174:SF1">
    <property type="entry name" value="REDUCED VIABILITY UPON STARVATION PROTEIN 167"/>
    <property type="match status" value="1"/>
</dbReference>
<organism evidence="5 6">
    <name type="scientific">Puccinia striiformis</name>
    <dbReference type="NCBI Taxonomy" id="27350"/>
    <lineage>
        <taxon>Eukaryota</taxon>
        <taxon>Fungi</taxon>
        <taxon>Dikarya</taxon>
        <taxon>Basidiomycota</taxon>
        <taxon>Pucciniomycotina</taxon>
        <taxon>Pucciniomycetes</taxon>
        <taxon>Pucciniales</taxon>
        <taxon>Pucciniaceae</taxon>
        <taxon>Puccinia</taxon>
    </lineage>
</organism>
<evidence type="ECO:0000313" key="5">
    <source>
        <dbReference type="EMBL" id="POV97123.1"/>
    </source>
</evidence>
<dbReference type="GO" id="GO:1990528">
    <property type="term" value="C:Rvs161p-Rvs167p complex"/>
    <property type="evidence" value="ECO:0007669"/>
    <property type="project" value="TreeGrafter"/>
</dbReference>
<dbReference type="GO" id="GO:0043332">
    <property type="term" value="C:mating projection tip"/>
    <property type="evidence" value="ECO:0007669"/>
    <property type="project" value="TreeGrafter"/>
</dbReference>
<evidence type="ECO:0000259" key="4">
    <source>
        <dbReference type="PROSITE" id="PS51021"/>
    </source>
</evidence>
<dbReference type="InterPro" id="IPR004148">
    <property type="entry name" value="BAR_dom"/>
</dbReference>
<feature type="compositionally biased region" description="Pro residues" evidence="2">
    <location>
        <begin position="331"/>
        <end position="346"/>
    </location>
</feature>
<dbReference type="GO" id="GO:0008289">
    <property type="term" value="F:lipid binding"/>
    <property type="evidence" value="ECO:0007669"/>
    <property type="project" value="TreeGrafter"/>
</dbReference>
<keyword evidence="3" id="KW-0472">Membrane</keyword>
<dbReference type="Gene3D" id="1.20.1270.60">
    <property type="entry name" value="Arfaptin homology (AH) domain/BAR domain"/>
    <property type="match status" value="1"/>
</dbReference>
<dbReference type="Pfam" id="PF03114">
    <property type="entry name" value="BAR"/>
    <property type="match status" value="1"/>
</dbReference>
<proteinExistence type="predicted"/>
<dbReference type="VEuPathDB" id="FungiDB:PSTT_15264"/>
<feature type="compositionally biased region" description="Low complexity" evidence="2">
    <location>
        <begin position="361"/>
        <end position="370"/>
    </location>
</feature>
<feature type="domain" description="BAR" evidence="4">
    <location>
        <begin position="14"/>
        <end position="249"/>
    </location>
</feature>
<evidence type="ECO:0000256" key="2">
    <source>
        <dbReference type="SAM" id="MobiDB-lite"/>
    </source>
</evidence>
<feature type="region of interest" description="Disordered" evidence="2">
    <location>
        <begin position="402"/>
        <end position="429"/>
    </location>
</feature>
<gene>
    <name evidence="5" type="ORF">PSTT_15264</name>
</gene>
<dbReference type="GO" id="GO:0006897">
    <property type="term" value="P:endocytosis"/>
    <property type="evidence" value="ECO:0007669"/>
    <property type="project" value="InterPro"/>
</dbReference>
<sequence length="537" mass="59179">MLKAVQTNTNHTLSLQKWGKAKTSVDPEVDELKRQFTTIEEESAKLQKDAKAYREAVLKMLTSSHNFGQAYITLLSPMSNEVDLPERYPNAVQTIEQMSAYQELITDLRDTIQPELDLIDTRIIAPIKEFNEVIKRAKKAITKRDHKLIDFDRHNNSFTKLRDKKEKSLKDEQNIFKAEQDYEAALQDYDHYNNLLKTEIPRFLQLTNAFISPLFHSFFYMQLNILYTTYGKLQQFSEGRFDLNQADIESIYLERLGDTQTKIEELTITKRPAPTAKIIAERRAANPPPRPTSTSVRPGSLAPPPPPLSTRTSTSSFGAPSSGSGGKSPIAIPPKPGMIPPKPVLAPKPNLAAKPSLSSKPAPAEQTAAAPAPPPYTASNPPQSAASSGGIGSVAAAAAAIQARRTAETNNTAPPSLKPKLKPPPVPPTTSSPLLLNTLMLLLFITSRLKLMAIFLSMSAIGSFLLKNQIPNRIGGLVLSTASPVSFLVCPLFLLLKYYSFLWVSILILHPSGSSLPSFSFSHSSYLRQLCPTINHQ</sequence>
<dbReference type="VEuPathDB" id="FungiDB:PSHT_10523"/>
<comment type="caution">
    <text evidence="5">The sequence shown here is derived from an EMBL/GenBank/DDBJ whole genome shotgun (WGS) entry which is preliminary data.</text>
</comment>
<dbReference type="GO" id="GO:0051666">
    <property type="term" value="P:actin cortical patch localization"/>
    <property type="evidence" value="ECO:0007669"/>
    <property type="project" value="InterPro"/>
</dbReference>
<keyword evidence="6" id="KW-1185">Reference proteome</keyword>
<feature type="coiled-coil region" evidence="1">
    <location>
        <begin position="29"/>
        <end position="56"/>
    </location>
</feature>
<keyword evidence="1" id="KW-0175">Coiled coil</keyword>
<feature type="transmembrane region" description="Helical" evidence="3">
    <location>
        <begin position="434"/>
        <end position="462"/>
    </location>
</feature>
<dbReference type="InterPro" id="IPR027267">
    <property type="entry name" value="AH/BAR_dom_sf"/>
</dbReference>
<dbReference type="PROSITE" id="PS51021">
    <property type="entry name" value="BAR"/>
    <property type="match status" value="1"/>
</dbReference>
<keyword evidence="3" id="KW-0812">Transmembrane</keyword>
<dbReference type="GO" id="GO:0097320">
    <property type="term" value="P:plasma membrane tubulation"/>
    <property type="evidence" value="ECO:0007669"/>
    <property type="project" value="TreeGrafter"/>
</dbReference>
<evidence type="ECO:0000256" key="3">
    <source>
        <dbReference type="SAM" id="Phobius"/>
    </source>
</evidence>
<evidence type="ECO:0000256" key="1">
    <source>
        <dbReference type="SAM" id="Coils"/>
    </source>
</evidence>
<name>A0A2S4UIH1_9BASI</name>
<dbReference type="AlphaFoldDB" id="A0A2S4UIH1"/>
<protein>
    <recommendedName>
        <fullName evidence="4">BAR domain-containing protein</fullName>
    </recommendedName>
</protein>
<dbReference type="CDD" id="cd07599">
    <property type="entry name" value="BAR_Rvs167p"/>
    <property type="match status" value="1"/>
</dbReference>
<feature type="region of interest" description="Disordered" evidence="2">
    <location>
        <begin position="274"/>
        <end position="389"/>
    </location>
</feature>
<accession>A0A2S4UIH1</accession>
<keyword evidence="3" id="KW-1133">Transmembrane helix</keyword>
<feature type="compositionally biased region" description="Low complexity" evidence="2">
    <location>
        <begin position="377"/>
        <end position="389"/>
    </location>
</feature>
<dbReference type="GO" id="GO:0030479">
    <property type="term" value="C:actin cortical patch"/>
    <property type="evidence" value="ECO:0007669"/>
    <property type="project" value="TreeGrafter"/>
</dbReference>
<evidence type="ECO:0000313" key="6">
    <source>
        <dbReference type="Proteomes" id="UP000239156"/>
    </source>
</evidence>
<feature type="compositionally biased region" description="Low complexity" evidence="2">
    <location>
        <begin position="309"/>
        <end position="330"/>
    </location>
</feature>
<dbReference type="EMBL" id="PKSL01000272">
    <property type="protein sequence ID" value="POV97123.1"/>
    <property type="molecule type" value="Genomic_DNA"/>
</dbReference>